<reference evidence="3" key="1">
    <citation type="submission" date="2025-08" db="UniProtKB">
        <authorList>
            <consortium name="Ensembl"/>
        </authorList>
    </citation>
    <scope>IDENTIFICATION</scope>
</reference>
<name>A0A8C8AFA5_9STRI</name>
<dbReference type="InterPro" id="IPR011162">
    <property type="entry name" value="MHC_I/II-like_Ag-recog"/>
</dbReference>
<dbReference type="PROSITE" id="PS50008">
    <property type="entry name" value="PIPLC_Y_DOMAIN"/>
    <property type="match status" value="1"/>
</dbReference>
<dbReference type="InterPro" id="IPR001711">
    <property type="entry name" value="PLipase_C_Pinositol-sp_Y"/>
</dbReference>
<protein>
    <recommendedName>
        <fullName evidence="2">PI-PLC Y-box domain-containing protein</fullName>
    </recommendedName>
</protein>
<evidence type="ECO:0000256" key="1">
    <source>
        <dbReference type="ARBA" id="ARBA00023180"/>
    </source>
</evidence>
<dbReference type="AlphaFoldDB" id="A0A8C8AFA5"/>
<dbReference type="InterPro" id="IPR011161">
    <property type="entry name" value="MHC_I-like_Ag-recog"/>
</dbReference>
<evidence type="ECO:0000259" key="2">
    <source>
        <dbReference type="PROSITE" id="PS50008"/>
    </source>
</evidence>
<accession>A0A8C8AFA5</accession>
<dbReference type="GO" id="GO:0006629">
    <property type="term" value="P:lipid metabolic process"/>
    <property type="evidence" value="ECO:0007669"/>
    <property type="project" value="InterPro"/>
</dbReference>
<dbReference type="Ensembl" id="ENSOSUT00000004680.1">
    <property type="protein sequence ID" value="ENSOSUP00000004531.1"/>
    <property type="gene ID" value="ENSOSUG00000003343.1"/>
</dbReference>
<dbReference type="GO" id="GO:0035556">
    <property type="term" value="P:intracellular signal transduction"/>
    <property type="evidence" value="ECO:0007669"/>
    <property type="project" value="InterPro"/>
</dbReference>
<evidence type="ECO:0000313" key="3">
    <source>
        <dbReference type="Ensembl" id="ENSOSUP00000004531.1"/>
    </source>
</evidence>
<reference evidence="3" key="2">
    <citation type="submission" date="2025-09" db="UniProtKB">
        <authorList>
            <consortium name="Ensembl"/>
        </authorList>
    </citation>
    <scope>IDENTIFICATION</scope>
</reference>
<organism evidence="3 4">
    <name type="scientific">Otus sunia</name>
    <name type="common">Oriental scops-owl</name>
    <dbReference type="NCBI Taxonomy" id="257818"/>
    <lineage>
        <taxon>Eukaryota</taxon>
        <taxon>Metazoa</taxon>
        <taxon>Chordata</taxon>
        <taxon>Craniata</taxon>
        <taxon>Vertebrata</taxon>
        <taxon>Euteleostomi</taxon>
        <taxon>Archelosauria</taxon>
        <taxon>Archosauria</taxon>
        <taxon>Dinosauria</taxon>
        <taxon>Saurischia</taxon>
        <taxon>Theropoda</taxon>
        <taxon>Coelurosauria</taxon>
        <taxon>Aves</taxon>
        <taxon>Neognathae</taxon>
        <taxon>Neoaves</taxon>
        <taxon>Telluraves</taxon>
        <taxon>Strigiformes</taxon>
        <taxon>Strigidae</taxon>
        <taxon>Otus</taxon>
    </lineage>
</organism>
<dbReference type="InterPro" id="IPR050208">
    <property type="entry name" value="MHC_class-I_related"/>
</dbReference>
<dbReference type="GO" id="GO:0006955">
    <property type="term" value="P:immune response"/>
    <property type="evidence" value="ECO:0007669"/>
    <property type="project" value="TreeGrafter"/>
</dbReference>
<keyword evidence="1" id="KW-0325">Glycoprotein</keyword>
<dbReference type="Gene3D" id="3.30.500.10">
    <property type="entry name" value="MHC class I-like antigen recognition-like"/>
    <property type="match status" value="1"/>
</dbReference>
<evidence type="ECO:0000313" key="4">
    <source>
        <dbReference type="Proteomes" id="UP000694552"/>
    </source>
</evidence>
<dbReference type="Proteomes" id="UP000694552">
    <property type="component" value="Unplaced"/>
</dbReference>
<dbReference type="Pfam" id="PF00129">
    <property type="entry name" value="MHC_I"/>
    <property type="match status" value="1"/>
</dbReference>
<dbReference type="GO" id="GO:0004435">
    <property type="term" value="F:phosphatidylinositol-4,5-bisphosphate phospholipase C activity"/>
    <property type="evidence" value="ECO:0007669"/>
    <property type="project" value="InterPro"/>
</dbReference>
<proteinExistence type="predicted"/>
<dbReference type="PANTHER" id="PTHR16675">
    <property type="entry name" value="MHC CLASS I-RELATED"/>
    <property type="match status" value="1"/>
</dbReference>
<dbReference type="PANTHER" id="PTHR16675:SF235">
    <property type="entry name" value="SHKT DOMAIN-CONTAINING PROTEIN"/>
    <property type="match status" value="1"/>
</dbReference>
<sequence length="82" mass="9280">MFMGYVDGNVFSRYDSDTRMAVPRADWVKGAVDPQFWERNTQIGKSNQQNNRVSLDILRGRYNQSGSECGLGQAPWGKRAPP</sequence>
<feature type="domain" description="PI-PLC Y-box" evidence="2">
    <location>
        <begin position="36"/>
        <end position="75"/>
    </location>
</feature>
<dbReference type="GO" id="GO:0005615">
    <property type="term" value="C:extracellular space"/>
    <property type="evidence" value="ECO:0007669"/>
    <property type="project" value="TreeGrafter"/>
</dbReference>
<keyword evidence="4" id="KW-1185">Reference proteome</keyword>
<dbReference type="GO" id="GO:0009897">
    <property type="term" value="C:external side of plasma membrane"/>
    <property type="evidence" value="ECO:0007669"/>
    <property type="project" value="TreeGrafter"/>
</dbReference>
<dbReference type="InterPro" id="IPR037055">
    <property type="entry name" value="MHC_I-like_Ag-recog_sf"/>
</dbReference>
<dbReference type="SUPFAM" id="SSF54452">
    <property type="entry name" value="MHC antigen-recognition domain"/>
    <property type="match status" value="1"/>
</dbReference>